<feature type="domain" description="Transcription regulator TrmB N-terminal" evidence="1">
    <location>
        <begin position="11"/>
        <end position="80"/>
    </location>
</feature>
<dbReference type="EMBL" id="MCIF01000002">
    <property type="protein sequence ID" value="RAQ94105.1"/>
    <property type="molecule type" value="Genomic_DNA"/>
</dbReference>
<dbReference type="Gene3D" id="1.10.10.10">
    <property type="entry name" value="Winged helix-like DNA-binding domain superfamily/Winged helix DNA-binding domain"/>
    <property type="match status" value="1"/>
</dbReference>
<dbReference type="OrthoDB" id="1493540at2"/>
<gene>
    <name evidence="2" type="ORF">A4R35_01080</name>
</gene>
<dbReference type="InterPro" id="IPR036388">
    <property type="entry name" value="WH-like_DNA-bd_sf"/>
</dbReference>
<dbReference type="SUPFAM" id="SSF46785">
    <property type="entry name" value="Winged helix' DNA-binding domain"/>
    <property type="match status" value="1"/>
</dbReference>
<dbReference type="AlphaFoldDB" id="A0A328VIJ2"/>
<sequence>MAKQDSLIELLQQLGFTQYEAQCYLGLLRQHPLNGSQLSTVSGVPRSMVYQTLDRLEAKEAVVRISSEPGEPQQYEPVAPRLVIARLSAQFQATCEQAEAALSALGEPPASEIVLNIVGADEILRRAAMLVRHARLRLGLMGGSQELAALEPELRAAVARGVVPRLVSIGPAPQVDGQIITFLGENVSAPTRFLIVIADAAPLLMATFAPDTQATAVLTENPLLARLLSAFLNTEYYLVRAANRHPALVGQILEEVLEPEDRERYASIVRFFQRRARSAQPEADEKESTT</sequence>
<accession>A0A328VIJ2</accession>
<evidence type="ECO:0000259" key="1">
    <source>
        <dbReference type="Pfam" id="PF01978"/>
    </source>
</evidence>
<reference evidence="2 3" key="1">
    <citation type="submission" date="2016-08" db="EMBL/GenBank/DDBJ databases">
        <title>Analysis of Carbohydrate Active Enzymes in Thermogemmatispora T81 Reveals Carbohydrate Degradation Ability.</title>
        <authorList>
            <person name="Tomazini A."/>
            <person name="Lal S."/>
            <person name="Stott M."/>
            <person name="Henrissat B."/>
            <person name="Polikarpov I."/>
            <person name="Sparling R."/>
            <person name="Levin D.B."/>
        </authorList>
    </citation>
    <scope>NUCLEOTIDE SEQUENCE [LARGE SCALE GENOMIC DNA]</scope>
    <source>
        <strain evidence="2 3">T81</strain>
    </source>
</reference>
<name>A0A328VIJ2_9CHLR</name>
<evidence type="ECO:0000313" key="2">
    <source>
        <dbReference type="EMBL" id="RAQ94105.1"/>
    </source>
</evidence>
<dbReference type="PANTHER" id="PTHR34293">
    <property type="entry name" value="HTH-TYPE TRANSCRIPTIONAL REGULATOR TRMBL2"/>
    <property type="match status" value="1"/>
</dbReference>
<keyword evidence="3" id="KW-1185">Reference proteome</keyword>
<dbReference type="PANTHER" id="PTHR34293:SF1">
    <property type="entry name" value="HTH-TYPE TRANSCRIPTIONAL REGULATOR TRMBL2"/>
    <property type="match status" value="1"/>
</dbReference>
<dbReference type="Proteomes" id="UP000248706">
    <property type="component" value="Unassembled WGS sequence"/>
</dbReference>
<organism evidence="2 3">
    <name type="scientific">Thermogemmatispora tikiterensis</name>
    <dbReference type="NCBI Taxonomy" id="1825093"/>
    <lineage>
        <taxon>Bacteria</taxon>
        <taxon>Bacillati</taxon>
        <taxon>Chloroflexota</taxon>
        <taxon>Ktedonobacteria</taxon>
        <taxon>Thermogemmatisporales</taxon>
        <taxon>Thermogemmatisporaceae</taxon>
        <taxon>Thermogemmatispora</taxon>
    </lineage>
</organism>
<protein>
    <recommendedName>
        <fullName evidence="1">Transcription regulator TrmB N-terminal domain-containing protein</fullName>
    </recommendedName>
</protein>
<evidence type="ECO:0000313" key="3">
    <source>
        <dbReference type="Proteomes" id="UP000248706"/>
    </source>
</evidence>
<proteinExistence type="predicted"/>
<dbReference type="InterPro" id="IPR002831">
    <property type="entry name" value="Tscrpt_reg_TrmB_N"/>
</dbReference>
<dbReference type="InterPro" id="IPR036390">
    <property type="entry name" value="WH_DNA-bd_sf"/>
</dbReference>
<dbReference type="RefSeq" id="WP_112425741.1">
    <property type="nucleotide sequence ID" value="NZ_MCIF01000002.1"/>
</dbReference>
<dbReference type="CDD" id="cd09124">
    <property type="entry name" value="PLDc_like_TrmB_middle"/>
    <property type="match status" value="1"/>
</dbReference>
<dbReference type="InterPro" id="IPR051797">
    <property type="entry name" value="TrmB-like"/>
</dbReference>
<comment type="caution">
    <text evidence="2">The sequence shown here is derived from an EMBL/GenBank/DDBJ whole genome shotgun (WGS) entry which is preliminary data.</text>
</comment>
<dbReference type="Pfam" id="PF01978">
    <property type="entry name" value="TrmB"/>
    <property type="match status" value="1"/>
</dbReference>